<dbReference type="InterPro" id="IPR000719">
    <property type="entry name" value="Prot_kinase_dom"/>
</dbReference>
<dbReference type="SUPFAM" id="SSF50998">
    <property type="entry name" value="Quinoprotein alcohol dehydrogenase-like"/>
    <property type="match status" value="2"/>
</dbReference>
<dbReference type="PANTHER" id="PTHR34512">
    <property type="entry name" value="CELL SURFACE PROTEIN"/>
    <property type="match status" value="1"/>
</dbReference>
<dbReference type="Proteomes" id="UP000050509">
    <property type="component" value="Unassembled WGS sequence"/>
</dbReference>
<dbReference type="InterPro" id="IPR015943">
    <property type="entry name" value="WD40/YVTN_repeat-like_dom_sf"/>
</dbReference>
<keyword evidence="1" id="KW-0812">Transmembrane</keyword>
<dbReference type="Gene3D" id="2.130.10.10">
    <property type="entry name" value="YVTN repeat-like/Quinoprotein amine dehydrogenase"/>
    <property type="match status" value="1"/>
</dbReference>
<feature type="domain" description="Protein kinase" evidence="2">
    <location>
        <begin position="1"/>
        <end position="134"/>
    </location>
</feature>
<dbReference type="Pfam" id="PF00069">
    <property type="entry name" value="Pkinase"/>
    <property type="match status" value="1"/>
</dbReference>
<dbReference type="InterPro" id="IPR002372">
    <property type="entry name" value="PQQ_rpt_dom"/>
</dbReference>
<dbReference type="InterPro" id="IPR018391">
    <property type="entry name" value="PQQ_b-propeller_rpt"/>
</dbReference>
<feature type="non-terminal residue" evidence="3">
    <location>
        <position position="1"/>
    </location>
</feature>
<reference evidence="3 4" key="1">
    <citation type="submission" date="2015-09" db="EMBL/GenBank/DDBJ databases">
        <title>Draft genome sequence of Kouleothrix aurantiaca JCM 19913.</title>
        <authorList>
            <person name="Hemp J."/>
        </authorList>
    </citation>
    <scope>NUCLEOTIDE SEQUENCE [LARGE SCALE GENOMIC DNA]</scope>
    <source>
        <strain evidence="3 4">COM-B</strain>
    </source>
</reference>
<dbReference type="Gene3D" id="2.40.10.480">
    <property type="match status" value="2"/>
</dbReference>
<dbReference type="Gene3D" id="1.10.510.10">
    <property type="entry name" value="Transferase(Phosphotransferase) domain 1"/>
    <property type="match status" value="1"/>
</dbReference>
<dbReference type="InterPro" id="IPR011047">
    <property type="entry name" value="Quinoprotein_ADH-like_sf"/>
</dbReference>
<gene>
    <name evidence="3" type="ORF">SE17_14110</name>
</gene>
<dbReference type="Gene3D" id="2.40.128.630">
    <property type="match status" value="1"/>
</dbReference>
<dbReference type="InterPro" id="IPR011009">
    <property type="entry name" value="Kinase-like_dom_sf"/>
</dbReference>
<dbReference type="Pfam" id="PF13360">
    <property type="entry name" value="PQQ_2"/>
    <property type="match status" value="1"/>
</dbReference>
<dbReference type="CDD" id="cd14014">
    <property type="entry name" value="STKc_PknB_like"/>
    <property type="match status" value="1"/>
</dbReference>
<evidence type="ECO:0000313" key="4">
    <source>
        <dbReference type="Proteomes" id="UP000050509"/>
    </source>
</evidence>
<keyword evidence="4" id="KW-1185">Reference proteome</keyword>
<organism evidence="3 4">
    <name type="scientific">Kouleothrix aurantiaca</name>
    <dbReference type="NCBI Taxonomy" id="186479"/>
    <lineage>
        <taxon>Bacteria</taxon>
        <taxon>Bacillati</taxon>
        <taxon>Chloroflexota</taxon>
        <taxon>Chloroflexia</taxon>
        <taxon>Chloroflexales</taxon>
        <taxon>Roseiflexineae</taxon>
        <taxon>Roseiflexaceae</taxon>
        <taxon>Kouleothrix</taxon>
    </lineage>
</organism>
<evidence type="ECO:0000313" key="3">
    <source>
        <dbReference type="EMBL" id="KPV52664.1"/>
    </source>
</evidence>
<keyword evidence="1" id="KW-1133">Transmembrane helix</keyword>
<dbReference type="PROSITE" id="PS50011">
    <property type="entry name" value="PROTEIN_KINASE_DOM"/>
    <property type="match status" value="1"/>
</dbReference>
<dbReference type="GO" id="GO:0005524">
    <property type="term" value="F:ATP binding"/>
    <property type="evidence" value="ECO:0007669"/>
    <property type="project" value="InterPro"/>
</dbReference>
<proteinExistence type="predicted"/>
<protein>
    <recommendedName>
        <fullName evidence="2">Protein kinase domain-containing protein</fullName>
    </recommendedName>
</protein>
<dbReference type="SMART" id="SM00564">
    <property type="entry name" value="PQQ"/>
    <property type="match status" value="7"/>
</dbReference>
<keyword evidence="1" id="KW-0472">Membrane</keyword>
<dbReference type="AlphaFoldDB" id="A0A0P9D178"/>
<dbReference type="EMBL" id="LJCR01000469">
    <property type="protein sequence ID" value="KPV52664.1"/>
    <property type="molecule type" value="Genomic_DNA"/>
</dbReference>
<dbReference type="GO" id="GO:0004672">
    <property type="term" value="F:protein kinase activity"/>
    <property type="evidence" value="ECO:0007669"/>
    <property type="project" value="InterPro"/>
</dbReference>
<evidence type="ECO:0000256" key="1">
    <source>
        <dbReference type="SAM" id="Phobius"/>
    </source>
</evidence>
<feature type="transmembrane region" description="Helical" evidence="1">
    <location>
        <begin position="147"/>
        <end position="168"/>
    </location>
</feature>
<accession>A0A0P9D178</accession>
<comment type="caution">
    <text evidence="3">The sequence shown here is derived from an EMBL/GenBank/DDBJ whole genome shotgun (WGS) entry which is preliminary data.</text>
</comment>
<sequence>PSNILVGAGDQAVLIDCGLADLEDLTVTGDSAQMGTPHYMSPEQAAGKQVSGWSDQYALAAVAYEMLAGTPPFHGRTAAAVVHAHIYEQAPAATEQRPSLPAALNAVLGRGLAKLPEDRYPTPTAFVAALHESFLTPARPRARRWRWLLGGIAGSIALVALALVLWTMRAAPAPTTNPTVVPEIVPVLQTIKWDYDLGLVGTSQPVVAARTLVFEPPNGALIALNAENGSLRWAKDGGANPFGAPGAGAGVVFVGDSNGDVVCLDPTNGMIIWRTHLGSGVRQAPTRSNDRVFVTTVKGAIASLQTGSGQLLWSRQLADGMGMPTVGAGSVFVAAGQALYALDINSGGLRWVFEAPSLITTQPTVADGLVLVGTESGELRGFEAENGVERLRWQARGAISARPLVADEAIYVADQSGMLTALRRDGGQLQLIWSYETDPATAIVATPLLAGGRLIVGTSGGMVYSLDARSGGERAALQLKGSIATSPTLGMGTVYVQANRMYALGP</sequence>
<dbReference type="SUPFAM" id="SSF56112">
    <property type="entry name" value="Protein kinase-like (PK-like)"/>
    <property type="match status" value="1"/>
</dbReference>
<evidence type="ECO:0000259" key="2">
    <source>
        <dbReference type="PROSITE" id="PS50011"/>
    </source>
</evidence>
<dbReference type="PANTHER" id="PTHR34512:SF30">
    <property type="entry name" value="OUTER MEMBRANE PROTEIN ASSEMBLY FACTOR BAMB"/>
    <property type="match status" value="1"/>
</dbReference>
<name>A0A0P9D178_9CHLR</name>